<keyword evidence="3" id="KW-1133">Transmembrane helix</keyword>
<comment type="caution">
    <text evidence="4">The sequence shown here is derived from an EMBL/GenBank/DDBJ whole genome shotgun (WGS) entry which is preliminary data.</text>
</comment>
<sequence length="494" mass="50780">MVLSSKRKGNHVARGVAAHRGHTRHAGHRLVVVIVSVALTLAACAGYTAADIYDVVPGMLTLRSASVRTYPDAASSIAAGTIAGEANRNVSVDAAKAEELINTLGQAGGVGSDFSVVIADANGNIVAQREADTEREPASTVKTLTAFAAASTLDMGGTLDTETYLTHADTNPTLVLKGHGDMLLGEGESDPNHINGRAGLATLAQSAAKALKERGVTHVALAVDDTLFGDDRTPDGIDQNNDGNLYYTPISSMAVDGGRDWSGLERSSQDAFTEYPVLSQHTAADAASTFKTLLAAEGIEVDDSDDISGTDATGPIAKVSSAPLNEVMAFMLRHSDNTLAQLFARLTALKLGTGNDTAADAQAVTQVLSEHDVPTQGLTLTSCSGLAPGTRLRVGTLLGVQQQLVSLKGGAAAAIEGMSVPGLTGTARYRVGSQGVRGLARLKTGSLSSVRALTGNVSREQGGLLLFAVIVNNPSDGSAANSAIDQFVAQLAQL</sequence>
<dbReference type="Gene3D" id="3.40.710.10">
    <property type="entry name" value="DD-peptidase/beta-lactamase superfamily"/>
    <property type="match status" value="2"/>
</dbReference>
<dbReference type="EMBL" id="JAAIIJ010000023">
    <property type="protein sequence ID" value="NMN02575.1"/>
    <property type="molecule type" value="Genomic_DNA"/>
</dbReference>
<dbReference type="PANTHER" id="PTHR30023">
    <property type="entry name" value="D-ALANYL-D-ALANINE CARBOXYPEPTIDASE"/>
    <property type="match status" value="1"/>
</dbReference>
<keyword evidence="2" id="KW-0378">Hydrolase</keyword>
<organism evidence="4 5">
    <name type="scientific">Bifidobacterium panos</name>
    <dbReference type="NCBI Taxonomy" id="2675321"/>
    <lineage>
        <taxon>Bacteria</taxon>
        <taxon>Bacillati</taxon>
        <taxon>Actinomycetota</taxon>
        <taxon>Actinomycetes</taxon>
        <taxon>Bifidobacteriales</taxon>
        <taxon>Bifidobacteriaceae</taxon>
        <taxon>Bifidobacterium</taxon>
    </lineage>
</organism>
<reference evidence="4 5" key="1">
    <citation type="submission" date="2020-02" db="EMBL/GenBank/DDBJ databases">
        <title>Characterization of phylogenetic diversity of novel bifidobacterial species isolated in Czech ZOOs.</title>
        <authorList>
            <person name="Lugli G.A."/>
            <person name="Vera N.B."/>
            <person name="Ventura M."/>
        </authorList>
    </citation>
    <scope>NUCLEOTIDE SEQUENCE [LARGE SCALE GENOMIC DNA]</scope>
    <source>
        <strain evidence="4 5">DSM 109963</strain>
    </source>
</reference>
<evidence type="ECO:0000256" key="1">
    <source>
        <dbReference type="ARBA" id="ARBA00006096"/>
    </source>
</evidence>
<dbReference type="SUPFAM" id="SSF56601">
    <property type="entry name" value="beta-lactamase/transpeptidase-like"/>
    <property type="match status" value="1"/>
</dbReference>
<dbReference type="InterPro" id="IPR012338">
    <property type="entry name" value="Beta-lactam/transpept-like"/>
</dbReference>
<evidence type="ECO:0000313" key="4">
    <source>
        <dbReference type="EMBL" id="NMN02575.1"/>
    </source>
</evidence>
<evidence type="ECO:0000313" key="5">
    <source>
        <dbReference type="Proteomes" id="UP000553756"/>
    </source>
</evidence>
<dbReference type="Pfam" id="PF02113">
    <property type="entry name" value="Peptidase_S13"/>
    <property type="match status" value="2"/>
</dbReference>
<comment type="similarity">
    <text evidence="1">Belongs to the peptidase S13 family.</text>
</comment>
<proteinExistence type="inferred from homology"/>
<keyword evidence="5" id="KW-1185">Reference proteome</keyword>
<feature type="transmembrane region" description="Helical" evidence="3">
    <location>
        <begin position="30"/>
        <end position="50"/>
    </location>
</feature>
<dbReference type="Proteomes" id="UP000553756">
    <property type="component" value="Unassembled WGS sequence"/>
</dbReference>
<name>A0ABX1SYZ9_9BIFI</name>
<evidence type="ECO:0000256" key="2">
    <source>
        <dbReference type="ARBA" id="ARBA00022801"/>
    </source>
</evidence>
<keyword evidence="4" id="KW-0121">Carboxypeptidase</keyword>
<keyword evidence="4" id="KW-0645">Protease</keyword>
<accession>A0ABX1SYZ9</accession>
<dbReference type="PANTHER" id="PTHR30023:SF0">
    <property type="entry name" value="PENICILLIN-SENSITIVE CARBOXYPEPTIDASE A"/>
    <property type="match status" value="1"/>
</dbReference>
<dbReference type="PRINTS" id="PR00922">
    <property type="entry name" value="DADACBPTASE3"/>
</dbReference>
<keyword evidence="3" id="KW-0812">Transmembrane</keyword>
<dbReference type="RefSeq" id="WP_172146333.1">
    <property type="nucleotide sequence ID" value="NZ_JAAIIJ010000023.1"/>
</dbReference>
<gene>
    <name evidence="4" type="ORF">G1C94_1197</name>
</gene>
<dbReference type="GO" id="GO:0004180">
    <property type="term" value="F:carboxypeptidase activity"/>
    <property type="evidence" value="ECO:0007669"/>
    <property type="project" value="UniProtKB-KW"/>
</dbReference>
<evidence type="ECO:0000256" key="3">
    <source>
        <dbReference type="SAM" id="Phobius"/>
    </source>
</evidence>
<protein>
    <submittedName>
        <fullName evidence="4">D-alanyl-D-alanine carboxypeptidase</fullName>
    </submittedName>
</protein>
<dbReference type="InterPro" id="IPR000667">
    <property type="entry name" value="Peptidase_S13"/>
</dbReference>
<keyword evidence="3" id="KW-0472">Membrane</keyword>